<dbReference type="InterPro" id="IPR058627">
    <property type="entry name" value="MdtA-like_C"/>
</dbReference>
<gene>
    <name evidence="5" type="ORF">C7Y44_07870</name>
</gene>
<dbReference type="EMBL" id="SADY01000002">
    <property type="protein sequence ID" value="TQR45646.1"/>
    <property type="molecule type" value="Genomic_DNA"/>
</dbReference>
<dbReference type="RefSeq" id="WP_142543547.1">
    <property type="nucleotide sequence ID" value="NZ_SADY01000002.1"/>
</dbReference>
<dbReference type="Gene3D" id="2.40.50.100">
    <property type="match status" value="1"/>
</dbReference>
<dbReference type="SUPFAM" id="SSF111369">
    <property type="entry name" value="HlyD-like secretion proteins"/>
    <property type="match status" value="1"/>
</dbReference>
<evidence type="ECO:0000256" key="2">
    <source>
        <dbReference type="SAM" id="MobiDB-lite"/>
    </source>
</evidence>
<feature type="region of interest" description="Disordered" evidence="2">
    <location>
        <begin position="255"/>
        <end position="282"/>
    </location>
</feature>
<name>A0ABY3AUJ9_PAEPP</name>
<evidence type="ECO:0000313" key="5">
    <source>
        <dbReference type="EMBL" id="TQR45646.1"/>
    </source>
</evidence>
<comment type="caution">
    <text evidence="5">The sequence shown here is derived from an EMBL/GenBank/DDBJ whole genome shotgun (WGS) entry which is preliminary data.</text>
</comment>
<dbReference type="Proteomes" id="UP000316208">
    <property type="component" value="Unassembled WGS sequence"/>
</dbReference>
<evidence type="ECO:0000313" key="6">
    <source>
        <dbReference type="Proteomes" id="UP000316208"/>
    </source>
</evidence>
<dbReference type="Gene3D" id="2.40.30.170">
    <property type="match status" value="1"/>
</dbReference>
<feature type="domain" description="CzcB-like barrel-sandwich hybrid" evidence="4">
    <location>
        <begin position="99"/>
        <end position="213"/>
    </location>
</feature>
<feature type="coiled-coil region" evidence="1">
    <location>
        <begin position="121"/>
        <end position="177"/>
    </location>
</feature>
<organism evidence="5 6">
    <name type="scientific">Paenibacillus popilliae</name>
    <name type="common">Bacillus popilliae</name>
    <dbReference type="NCBI Taxonomy" id="78057"/>
    <lineage>
        <taxon>Bacteria</taxon>
        <taxon>Bacillati</taxon>
        <taxon>Bacillota</taxon>
        <taxon>Bacilli</taxon>
        <taxon>Bacillales</taxon>
        <taxon>Paenibacillaceae</taxon>
        <taxon>Paenibacillus</taxon>
    </lineage>
</organism>
<reference evidence="5 6" key="1">
    <citation type="submission" date="2018-03" db="EMBL/GenBank/DDBJ databases">
        <title>Aerobic endospore-forming bacteria genome sequencing and assembly.</title>
        <authorList>
            <person name="Cavalcante D.A."/>
            <person name="Driks A."/>
            <person name="Putonti C."/>
            <person name="De-Souza M.T."/>
        </authorList>
    </citation>
    <scope>NUCLEOTIDE SEQUENCE [LARGE SCALE GENOMIC DNA]</scope>
    <source>
        <strain evidence="5 6">SDF0028</strain>
    </source>
</reference>
<feature type="domain" description="Multidrug resistance protein MdtA-like C-terminal permuted SH3" evidence="3">
    <location>
        <begin position="318"/>
        <end position="372"/>
    </location>
</feature>
<dbReference type="PANTHER" id="PTHR30469">
    <property type="entry name" value="MULTIDRUG RESISTANCE PROTEIN MDTA"/>
    <property type="match status" value="1"/>
</dbReference>
<dbReference type="Pfam" id="PF25967">
    <property type="entry name" value="RND-MFP_C"/>
    <property type="match status" value="1"/>
</dbReference>
<evidence type="ECO:0000259" key="3">
    <source>
        <dbReference type="Pfam" id="PF25967"/>
    </source>
</evidence>
<proteinExistence type="predicted"/>
<sequence length="374" mass="41453">MFMKWSTENSSHKAVDKRKKWRRSALILMCGVMMLTSACSFLPDEEQEETLPTITPPAISKKPEYDVMKGEWISDVKATGKVMSEQEETFFFTLDNKPVKDVKVKNGDNVTAGQVLAVLDVEEMQRDLRSKRRELRKLEVKMKETLRQKDEMDPILFEDEQIAFEEALEKIAEVENDIAKGLVTAPFAGTVVNVAAKKGNMTKKYDPVATIANTSRLVVTVDVPKDDLKKIAPGMDVELSINSTGKILKGKVKALPAPTSDKDNGGNNNNNNNPGGGNMPEQDRIDKYVTVTLNDKLPSTVTRGSMLGATIITKKRSNVVYIPPSALRTLGARTYVQVVDDNGKREVDVEIGEQDATRLEIKKGLEPGQKVVGR</sequence>
<protein>
    <submittedName>
        <fullName evidence="5">HlyD family efflux transporter periplasmic adaptor subunit</fullName>
    </submittedName>
</protein>
<keyword evidence="1" id="KW-0175">Coiled coil</keyword>
<dbReference type="Pfam" id="PF25973">
    <property type="entry name" value="BSH_CzcB"/>
    <property type="match status" value="1"/>
</dbReference>
<accession>A0ABY3AUJ9</accession>
<evidence type="ECO:0000256" key="1">
    <source>
        <dbReference type="SAM" id="Coils"/>
    </source>
</evidence>
<dbReference type="InterPro" id="IPR058647">
    <property type="entry name" value="BSH_CzcB-like"/>
</dbReference>
<dbReference type="Gene3D" id="2.40.420.20">
    <property type="match status" value="1"/>
</dbReference>
<keyword evidence="6" id="KW-1185">Reference proteome</keyword>
<dbReference type="PANTHER" id="PTHR30469:SF33">
    <property type="entry name" value="SLR1207 PROTEIN"/>
    <property type="match status" value="1"/>
</dbReference>
<evidence type="ECO:0000259" key="4">
    <source>
        <dbReference type="Pfam" id="PF25973"/>
    </source>
</evidence>